<evidence type="ECO:0000256" key="8">
    <source>
        <dbReference type="ARBA" id="ARBA00022859"/>
    </source>
</evidence>
<evidence type="ECO:0000256" key="4">
    <source>
        <dbReference type="ARBA" id="ARBA00022553"/>
    </source>
</evidence>
<gene>
    <name evidence="17" type="ORF">U9M48_016734</name>
</gene>
<keyword evidence="11" id="KW-0508">mRNA splicing</keyword>
<evidence type="ECO:0000256" key="3">
    <source>
        <dbReference type="ARBA" id="ARBA00021117"/>
    </source>
</evidence>
<dbReference type="AlphaFoldDB" id="A0AAQ3T693"/>
<proteinExistence type="predicted"/>
<keyword evidence="7" id="KW-0677">Repeat</keyword>
<comment type="subunit">
    <text evidence="14">Interacts with POU3F2/Brn-2, ATXN1, TXNL4A, HTT and AR. Interaction with ATXN1 correlates positively with the length of the polyglutamine tract. Interacts with RNA polymerase II large subunit in a phosphorylation-dependent manner. Forms a ternary complex with ATXN1 mutant and phosphorylated RNA polymerase II. Interacts (via C-terminus) with TXNL4A and CD2BP2. Interacts (via WW domain) with ATN1 and SF3B1, and may interact with additional splice factors. Interacts (via WW domain) with WBP11; Leading to reduce interaction between PQBP1 and TXNL4A. Interacts with CAPRIN1. Interacts with DDX1. Interacts with SFPQ. Interacts with KHSRP.</text>
</comment>
<dbReference type="Gene3D" id="2.20.70.10">
    <property type="match status" value="1"/>
</dbReference>
<evidence type="ECO:0000313" key="17">
    <source>
        <dbReference type="EMBL" id="WVZ67688.1"/>
    </source>
</evidence>
<comment type="subcellular location">
    <subcellularLocation>
        <location evidence="2">Cytoplasmic granule</location>
    </subcellularLocation>
    <subcellularLocation>
        <location evidence="1">Nucleus speckle</location>
    </subcellularLocation>
</comment>
<keyword evidence="10" id="KW-0804">Transcription</keyword>
<keyword evidence="12" id="KW-0539">Nucleus</keyword>
<dbReference type="PANTHER" id="PTHR21737:SF3">
    <property type="entry name" value="POLYGLUTAMINE-BINDING PROTEIN 1"/>
    <property type="match status" value="1"/>
</dbReference>
<sequence length="276" mass="30316">MDNSQNQPLPPGVGTWPQAPPSQPPQFHDPQPYHPPFDARPDNSSVSAANIESAVQEAVLHAQDIETQQVIQNQRHASTTSEPTAYGEDLLSNRRDPSALKEHLLKMTADHRAEMATKRGKPLHPNNGNCEIGNGYGVPGGGAYYAANLPSVQMNKPRDEAEKAKCANDLPDFLKQRLRARGILKDEKMNNNSTSTQNVDSQESQNKSAQELPPGWVEAKDPTSGAPYFYNQSTGVSQWDHPGSVVNTVQHQVSPFLPENWEEAIDKSTGIRAKKI</sequence>
<dbReference type="Pfam" id="PF00397">
    <property type="entry name" value="WW"/>
    <property type="match status" value="1"/>
</dbReference>
<dbReference type="SMART" id="SM00456">
    <property type="entry name" value="WW"/>
    <property type="match status" value="1"/>
</dbReference>
<evidence type="ECO:0000256" key="12">
    <source>
        <dbReference type="ARBA" id="ARBA00023242"/>
    </source>
</evidence>
<keyword evidence="8" id="KW-0391">Immunity</keyword>
<dbReference type="GO" id="GO:0045087">
    <property type="term" value="P:innate immune response"/>
    <property type="evidence" value="ECO:0007669"/>
    <property type="project" value="UniProtKB-KW"/>
</dbReference>
<evidence type="ECO:0000256" key="11">
    <source>
        <dbReference type="ARBA" id="ARBA00023187"/>
    </source>
</evidence>
<dbReference type="PANTHER" id="PTHR21737">
    <property type="entry name" value="POLYGLUTAMINE BINDING PROTEIN 1/MARVEL MEMBRANE-ASSOCIATING DOMAIN CONTAINING 3"/>
    <property type="match status" value="1"/>
</dbReference>
<protein>
    <recommendedName>
        <fullName evidence="3">Polyglutamine-binding protein 1</fullName>
    </recommendedName>
    <alternativeName>
        <fullName evidence="13">Polyglutamine tract-binding protein 1</fullName>
    </alternativeName>
</protein>
<feature type="compositionally biased region" description="Polar residues" evidence="15">
    <location>
        <begin position="190"/>
        <end position="209"/>
    </location>
</feature>
<dbReference type="GO" id="GO:0000380">
    <property type="term" value="P:alternative mRNA splicing, via spliceosome"/>
    <property type="evidence" value="ECO:0007669"/>
    <property type="project" value="TreeGrafter"/>
</dbReference>
<dbReference type="InterPro" id="IPR036020">
    <property type="entry name" value="WW_dom_sf"/>
</dbReference>
<feature type="domain" description="WW" evidence="16">
    <location>
        <begin position="210"/>
        <end position="244"/>
    </location>
</feature>
<organism evidence="17 18">
    <name type="scientific">Paspalum notatum var. saurae</name>
    <dbReference type="NCBI Taxonomy" id="547442"/>
    <lineage>
        <taxon>Eukaryota</taxon>
        <taxon>Viridiplantae</taxon>
        <taxon>Streptophyta</taxon>
        <taxon>Embryophyta</taxon>
        <taxon>Tracheophyta</taxon>
        <taxon>Spermatophyta</taxon>
        <taxon>Magnoliopsida</taxon>
        <taxon>Liliopsida</taxon>
        <taxon>Poales</taxon>
        <taxon>Poaceae</taxon>
        <taxon>PACMAD clade</taxon>
        <taxon>Panicoideae</taxon>
        <taxon>Andropogonodae</taxon>
        <taxon>Paspaleae</taxon>
        <taxon>Paspalinae</taxon>
        <taxon>Paspalum</taxon>
    </lineage>
</organism>
<dbReference type="PROSITE" id="PS01159">
    <property type="entry name" value="WW_DOMAIN_1"/>
    <property type="match status" value="1"/>
</dbReference>
<evidence type="ECO:0000256" key="15">
    <source>
        <dbReference type="SAM" id="MobiDB-lite"/>
    </source>
</evidence>
<name>A0AAQ3T693_PASNO</name>
<evidence type="ECO:0000256" key="10">
    <source>
        <dbReference type="ARBA" id="ARBA00023163"/>
    </source>
</evidence>
<evidence type="ECO:0000259" key="16">
    <source>
        <dbReference type="PROSITE" id="PS50020"/>
    </source>
</evidence>
<feature type="region of interest" description="Disordered" evidence="15">
    <location>
        <begin position="1"/>
        <end position="50"/>
    </location>
</feature>
<keyword evidence="5" id="KW-0399">Innate immunity</keyword>
<keyword evidence="9" id="KW-0805">Transcription regulation</keyword>
<keyword evidence="4" id="KW-0597">Phosphoprotein</keyword>
<accession>A0AAQ3T693</accession>
<evidence type="ECO:0000256" key="1">
    <source>
        <dbReference type="ARBA" id="ARBA00004324"/>
    </source>
</evidence>
<dbReference type="GO" id="GO:0016607">
    <property type="term" value="C:nuclear speck"/>
    <property type="evidence" value="ECO:0007669"/>
    <property type="project" value="UniProtKB-SubCell"/>
</dbReference>
<keyword evidence="18" id="KW-1185">Reference proteome</keyword>
<evidence type="ECO:0000256" key="13">
    <source>
        <dbReference type="ARBA" id="ARBA00042167"/>
    </source>
</evidence>
<evidence type="ECO:0000256" key="7">
    <source>
        <dbReference type="ARBA" id="ARBA00022737"/>
    </source>
</evidence>
<feature type="region of interest" description="Disordered" evidence="15">
    <location>
        <begin position="66"/>
        <end position="94"/>
    </location>
</feature>
<evidence type="ECO:0000256" key="6">
    <source>
        <dbReference type="ARBA" id="ARBA00022664"/>
    </source>
</evidence>
<keyword evidence="6" id="KW-0507">mRNA processing</keyword>
<evidence type="ECO:0000256" key="14">
    <source>
        <dbReference type="ARBA" id="ARBA00046362"/>
    </source>
</evidence>
<dbReference type="SUPFAM" id="SSF51045">
    <property type="entry name" value="WW domain"/>
    <property type="match status" value="1"/>
</dbReference>
<dbReference type="EMBL" id="CP144748">
    <property type="protein sequence ID" value="WVZ67688.1"/>
    <property type="molecule type" value="Genomic_DNA"/>
</dbReference>
<evidence type="ECO:0000313" key="18">
    <source>
        <dbReference type="Proteomes" id="UP001341281"/>
    </source>
</evidence>
<evidence type="ECO:0000256" key="5">
    <source>
        <dbReference type="ARBA" id="ARBA00022588"/>
    </source>
</evidence>
<feature type="region of interest" description="Disordered" evidence="15">
    <location>
        <begin position="182"/>
        <end position="217"/>
    </location>
</feature>
<dbReference type="GO" id="GO:0043021">
    <property type="term" value="F:ribonucleoprotein complex binding"/>
    <property type="evidence" value="ECO:0007669"/>
    <property type="project" value="TreeGrafter"/>
</dbReference>
<feature type="compositionally biased region" description="Polar residues" evidence="15">
    <location>
        <begin position="66"/>
        <end position="83"/>
    </location>
</feature>
<dbReference type="InterPro" id="IPR001202">
    <property type="entry name" value="WW_dom"/>
</dbReference>
<evidence type="ECO:0000256" key="9">
    <source>
        <dbReference type="ARBA" id="ARBA00023015"/>
    </source>
</evidence>
<reference evidence="17 18" key="1">
    <citation type="submission" date="2024-02" db="EMBL/GenBank/DDBJ databases">
        <title>High-quality chromosome-scale genome assembly of Pensacola bahiagrass (Paspalum notatum Flugge var. saurae).</title>
        <authorList>
            <person name="Vega J.M."/>
            <person name="Podio M."/>
            <person name="Orjuela J."/>
            <person name="Siena L.A."/>
            <person name="Pessino S.C."/>
            <person name="Combes M.C."/>
            <person name="Mariac C."/>
            <person name="Albertini E."/>
            <person name="Pupilli F."/>
            <person name="Ortiz J.P.A."/>
            <person name="Leblanc O."/>
        </authorList>
    </citation>
    <scope>NUCLEOTIDE SEQUENCE [LARGE SCALE GENOMIC DNA]</scope>
    <source>
        <strain evidence="17">R1</strain>
        <tissue evidence="17">Leaf</tissue>
    </source>
</reference>
<dbReference type="CDD" id="cd00201">
    <property type="entry name" value="WW"/>
    <property type="match status" value="1"/>
</dbReference>
<dbReference type="GO" id="GO:0005737">
    <property type="term" value="C:cytoplasm"/>
    <property type="evidence" value="ECO:0007669"/>
    <property type="project" value="TreeGrafter"/>
</dbReference>
<evidence type="ECO:0000256" key="2">
    <source>
        <dbReference type="ARBA" id="ARBA00004463"/>
    </source>
</evidence>
<dbReference type="Proteomes" id="UP001341281">
    <property type="component" value="Chromosome 04"/>
</dbReference>
<dbReference type="PROSITE" id="PS50020">
    <property type="entry name" value="WW_DOMAIN_2"/>
    <property type="match status" value="1"/>
</dbReference>